<feature type="domain" description="HMA" evidence="2">
    <location>
        <begin position="160"/>
        <end position="227"/>
    </location>
</feature>
<dbReference type="GO" id="GO:0046872">
    <property type="term" value="F:metal ion binding"/>
    <property type="evidence" value="ECO:0007669"/>
    <property type="project" value="InterPro"/>
</dbReference>
<dbReference type="AlphaFoldDB" id="A0AAV8E1L4"/>
<protein>
    <submittedName>
        <fullName evidence="3">Heavy metal transport/detoxification superfamily protein</fullName>
    </submittedName>
</protein>
<dbReference type="Proteomes" id="UP001140206">
    <property type="component" value="Chromosome 3"/>
</dbReference>
<evidence type="ECO:0000256" key="1">
    <source>
        <dbReference type="SAM" id="MobiDB-lite"/>
    </source>
</evidence>
<dbReference type="InterPro" id="IPR044594">
    <property type="entry name" value="HIPP01/3/5/6"/>
</dbReference>
<comment type="caution">
    <text evidence="3">The sequence shown here is derived from an EMBL/GenBank/DDBJ whole genome shotgun (WGS) entry which is preliminary data.</text>
</comment>
<evidence type="ECO:0000259" key="2">
    <source>
        <dbReference type="PROSITE" id="PS50846"/>
    </source>
</evidence>
<dbReference type="InterPro" id="IPR036163">
    <property type="entry name" value="HMA_dom_sf"/>
</dbReference>
<feature type="region of interest" description="Disordered" evidence="1">
    <location>
        <begin position="88"/>
        <end position="159"/>
    </location>
</feature>
<dbReference type="InterPro" id="IPR006121">
    <property type="entry name" value="HMA_dom"/>
</dbReference>
<reference evidence="3" key="1">
    <citation type="submission" date="2022-08" db="EMBL/GenBank/DDBJ databases">
        <authorList>
            <person name="Marques A."/>
        </authorList>
    </citation>
    <scope>NUCLEOTIDE SEQUENCE</scope>
    <source>
        <strain evidence="3">RhyPub2mFocal</strain>
        <tissue evidence="3">Leaves</tissue>
    </source>
</reference>
<dbReference type="SUPFAM" id="SSF55008">
    <property type="entry name" value="HMA, heavy metal-associated domain"/>
    <property type="match status" value="2"/>
</dbReference>
<evidence type="ECO:0000313" key="3">
    <source>
        <dbReference type="EMBL" id="KAJ4774149.1"/>
    </source>
</evidence>
<name>A0AAV8E1L4_9POAL</name>
<dbReference type="CDD" id="cd00371">
    <property type="entry name" value="HMA"/>
    <property type="match status" value="2"/>
</dbReference>
<dbReference type="EMBL" id="JAMFTS010000003">
    <property type="protein sequence ID" value="KAJ4774149.1"/>
    <property type="molecule type" value="Genomic_DNA"/>
</dbReference>
<accession>A0AAV8E1L4</accession>
<feature type="compositionally biased region" description="Basic and acidic residues" evidence="1">
    <location>
        <begin position="93"/>
        <end position="159"/>
    </location>
</feature>
<feature type="domain" description="HMA" evidence="2">
    <location>
        <begin position="22"/>
        <end position="85"/>
    </location>
</feature>
<organism evidence="3 4">
    <name type="scientific">Rhynchospora pubera</name>
    <dbReference type="NCBI Taxonomy" id="906938"/>
    <lineage>
        <taxon>Eukaryota</taxon>
        <taxon>Viridiplantae</taxon>
        <taxon>Streptophyta</taxon>
        <taxon>Embryophyta</taxon>
        <taxon>Tracheophyta</taxon>
        <taxon>Spermatophyta</taxon>
        <taxon>Magnoliopsida</taxon>
        <taxon>Liliopsida</taxon>
        <taxon>Poales</taxon>
        <taxon>Cyperaceae</taxon>
        <taxon>Cyperoideae</taxon>
        <taxon>Rhynchosporeae</taxon>
        <taxon>Rhynchospora</taxon>
    </lineage>
</organism>
<dbReference type="PROSITE" id="PS50846">
    <property type="entry name" value="HMA_2"/>
    <property type="match status" value="2"/>
</dbReference>
<gene>
    <name evidence="3" type="ORF">LUZ62_058406</name>
</gene>
<dbReference type="PANTHER" id="PTHR46413">
    <property type="entry name" value="HEAVY METAL-ASSOCIATED ISOPRENYLATED PLANT PROTEIN 6"/>
    <property type="match status" value="1"/>
</dbReference>
<feature type="region of interest" description="Disordered" evidence="1">
    <location>
        <begin position="226"/>
        <end position="276"/>
    </location>
</feature>
<dbReference type="Pfam" id="PF00403">
    <property type="entry name" value="HMA"/>
    <property type="match status" value="2"/>
</dbReference>
<dbReference type="PANTHER" id="PTHR46413:SF1">
    <property type="entry name" value="HEAVY METAL-ASSOCIATED ISOPRENYLATED PLANT PROTEIN 6"/>
    <property type="match status" value="1"/>
</dbReference>
<dbReference type="Gene3D" id="3.30.70.100">
    <property type="match status" value="2"/>
</dbReference>
<feature type="compositionally biased region" description="Basic and acidic residues" evidence="1">
    <location>
        <begin position="226"/>
        <end position="262"/>
    </location>
</feature>
<sequence>MGAEKEKKGEGESKKEGGKDGSAPIVLKTDLHCEGCAMKVKKAIKGLEGVEKVSTDRNTNLISVIGAADPWEIKEKLESKIKKKVDLISPAGPKKEKEKGKEKDKEKEKDKGKEKEKDKEKGKEGGKDGKSKDVKGKDKGGEKEKGKDKGEKEKPKEMPESTVVLKIRLHCEGCIDRIRRHILKIKGVKDVAVESAKDLVTVKGTMDVKALPLVLKEKLKRSVEVVSGKDKGAGGEEKKDKKEKKDDSKEGKEKTEKSDDQKASQAPVLPYHPMFMGPMGPMGPGGPMGPMGHMPMGPGGPMGYMPMAPMGHMPIPMDASRYDYYAPPPYPSAYRPDMVHAPQMFSDENPNACSIM</sequence>
<evidence type="ECO:0000313" key="4">
    <source>
        <dbReference type="Proteomes" id="UP001140206"/>
    </source>
</evidence>
<keyword evidence="4" id="KW-1185">Reference proteome</keyword>
<feature type="region of interest" description="Disordered" evidence="1">
    <location>
        <begin position="1"/>
        <end position="27"/>
    </location>
</feature>
<proteinExistence type="predicted"/>
<feature type="compositionally biased region" description="Basic and acidic residues" evidence="1">
    <location>
        <begin position="1"/>
        <end position="19"/>
    </location>
</feature>